<dbReference type="InterPro" id="IPR005950">
    <property type="entry name" value="ModA"/>
</dbReference>
<sequence>MRKIFIVLLSLWMFILIAAGCSPDSESSEKQADAKTKNNRESVTLTISAAASLKDALDDIQKSFEKAHPNVKLKFNFGGSGDLQKQIEQGAPADLFISASRENYDQLAKKGLIKEGKSLLANSLVLITPADSKVSIKNFKNLKNKDIHKIAIGIPQTVPAGEYAKETLQHLNIWKAIQPKTVMAKDVRQVLSYVETGNVDAGIVYKTDALTSKKVKMDATANHSDHSAIFYPAGIIKDTKHPKAAKTFYDALQAGQSQKIFKKYGFIVLSK</sequence>
<keyword evidence="2" id="KW-0479">Metal-binding</keyword>
<comment type="caution">
    <text evidence="5">The sequence shown here is derived from an EMBL/GenBank/DDBJ whole genome shotgun (WGS) entry which is preliminary data.</text>
</comment>
<protein>
    <submittedName>
        <fullName evidence="5">Molybdate transport system substrate-binding protein</fullName>
    </submittedName>
</protein>
<dbReference type="PANTHER" id="PTHR30632:SF0">
    <property type="entry name" value="SULFATE-BINDING PROTEIN"/>
    <property type="match status" value="1"/>
</dbReference>
<dbReference type="InterPro" id="IPR050682">
    <property type="entry name" value="ModA/WtpA"/>
</dbReference>
<feature type="chain" id="PRO_5045402261" evidence="4">
    <location>
        <begin position="19"/>
        <end position="271"/>
    </location>
</feature>
<dbReference type="Pfam" id="PF13531">
    <property type="entry name" value="SBP_bac_11"/>
    <property type="match status" value="1"/>
</dbReference>
<keyword evidence="6" id="KW-1185">Reference proteome</keyword>
<dbReference type="InterPro" id="IPR041879">
    <property type="entry name" value="YvgL-like_PBP2"/>
</dbReference>
<dbReference type="EMBL" id="JAFBER010000001">
    <property type="protein sequence ID" value="MBM7644182.1"/>
    <property type="molecule type" value="Genomic_DNA"/>
</dbReference>
<evidence type="ECO:0000256" key="1">
    <source>
        <dbReference type="ARBA" id="ARBA00009175"/>
    </source>
</evidence>
<evidence type="ECO:0000256" key="4">
    <source>
        <dbReference type="SAM" id="SignalP"/>
    </source>
</evidence>
<feature type="signal peptide" evidence="4">
    <location>
        <begin position="1"/>
        <end position="18"/>
    </location>
</feature>
<dbReference type="PIRSF" id="PIRSF004846">
    <property type="entry name" value="ModA"/>
    <property type="match status" value="1"/>
</dbReference>
<evidence type="ECO:0000313" key="5">
    <source>
        <dbReference type="EMBL" id="MBM7644182.1"/>
    </source>
</evidence>
<dbReference type="NCBIfam" id="TIGR01256">
    <property type="entry name" value="modA"/>
    <property type="match status" value="1"/>
</dbReference>
<proteinExistence type="inferred from homology"/>
<reference evidence="5 6" key="1">
    <citation type="submission" date="2021-01" db="EMBL/GenBank/DDBJ databases">
        <title>Genomic Encyclopedia of Type Strains, Phase IV (KMG-IV): sequencing the most valuable type-strain genomes for metagenomic binning, comparative biology and taxonomic classification.</title>
        <authorList>
            <person name="Goeker M."/>
        </authorList>
    </citation>
    <scope>NUCLEOTIDE SEQUENCE [LARGE SCALE GENOMIC DNA]</scope>
    <source>
        <strain evidence="5 6">DSM 28236</strain>
    </source>
</reference>
<dbReference type="Gene3D" id="3.40.190.10">
    <property type="entry name" value="Periplasmic binding protein-like II"/>
    <property type="match status" value="2"/>
</dbReference>
<evidence type="ECO:0000313" key="6">
    <source>
        <dbReference type="Proteomes" id="UP000808914"/>
    </source>
</evidence>
<dbReference type="CDD" id="cd13537">
    <property type="entry name" value="PBP2_YvgL_like"/>
    <property type="match status" value="1"/>
</dbReference>
<gene>
    <name evidence="5" type="ORF">JOD45_000373</name>
</gene>
<evidence type="ECO:0000256" key="2">
    <source>
        <dbReference type="ARBA" id="ARBA00022723"/>
    </source>
</evidence>
<evidence type="ECO:0000256" key="3">
    <source>
        <dbReference type="ARBA" id="ARBA00022729"/>
    </source>
</evidence>
<keyword evidence="3 4" id="KW-0732">Signal</keyword>
<organism evidence="5 6">
    <name type="scientific">Scopulibacillus daqui</name>
    <dbReference type="NCBI Taxonomy" id="1469162"/>
    <lineage>
        <taxon>Bacteria</taxon>
        <taxon>Bacillati</taxon>
        <taxon>Bacillota</taxon>
        <taxon>Bacilli</taxon>
        <taxon>Bacillales</taxon>
        <taxon>Sporolactobacillaceae</taxon>
        <taxon>Scopulibacillus</taxon>
    </lineage>
</organism>
<dbReference type="PROSITE" id="PS51257">
    <property type="entry name" value="PROKAR_LIPOPROTEIN"/>
    <property type="match status" value="1"/>
</dbReference>
<name>A0ABS2PXZ1_9BACL</name>
<dbReference type="PANTHER" id="PTHR30632">
    <property type="entry name" value="MOLYBDATE-BINDING PERIPLASMIC PROTEIN"/>
    <property type="match status" value="1"/>
</dbReference>
<accession>A0ABS2PXZ1</accession>
<dbReference type="SUPFAM" id="SSF53850">
    <property type="entry name" value="Periplasmic binding protein-like II"/>
    <property type="match status" value="1"/>
</dbReference>
<comment type="similarity">
    <text evidence="1">Belongs to the bacterial solute-binding protein ModA family.</text>
</comment>
<dbReference type="Proteomes" id="UP000808914">
    <property type="component" value="Unassembled WGS sequence"/>
</dbReference>